<keyword evidence="9 12" id="KW-0472">Membrane</keyword>
<dbReference type="SUPFAM" id="SSF90123">
    <property type="entry name" value="ABC transporter transmembrane region"/>
    <property type="match status" value="2"/>
</dbReference>
<dbReference type="FunFam" id="1.20.1560.10:FF:000055">
    <property type="entry name" value="ABC multidrug transporter (Eurofung)"/>
    <property type="match status" value="1"/>
</dbReference>
<dbReference type="CDD" id="cd18579">
    <property type="entry name" value="ABC_6TM_ABCC_D1"/>
    <property type="match status" value="1"/>
</dbReference>
<organism evidence="15 16">
    <name type="scientific">Dichotomopilus funicola</name>
    <dbReference type="NCBI Taxonomy" id="1934379"/>
    <lineage>
        <taxon>Eukaryota</taxon>
        <taxon>Fungi</taxon>
        <taxon>Dikarya</taxon>
        <taxon>Ascomycota</taxon>
        <taxon>Pezizomycotina</taxon>
        <taxon>Sordariomycetes</taxon>
        <taxon>Sordariomycetidae</taxon>
        <taxon>Sordariales</taxon>
        <taxon>Chaetomiaceae</taxon>
        <taxon>Dichotomopilus</taxon>
    </lineage>
</organism>
<evidence type="ECO:0000256" key="5">
    <source>
        <dbReference type="ARBA" id="ARBA00022692"/>
    </source>
</evidence>
<gene>
    <name evidence="15" type="ORF">C8A04DRAFT_15392</name>
</gene>
<dbReference type="InterPro" id="IPR044726">
    <property type="entry name" value="ABCC_6TM_D2"/>
</dbReference>
<dbReference type="GO" id="GO:0140359">
    <property type="term" value="F:ABC-type transporter activity"/>
    <property type="evidence" value="ECO:0007669"/>
    <property type="project" value="InterPro"/>
</dbReference>
<dbReference type="InterPro" id="IPR036640">
    <property type="entry name" value="ABC1_TM_sf"/>
</dbReference>
<dbReference type="CDD" id="cd18580">
    <property type="entry name" value="ABC_6TM_ABCC_D2"/>
    <property type="match status" value="1"/>
</dbReference>
<reference evidence="15" key="2">
    <citation type="submission" date="2023-05" db="EMBL/GenBank/DDBJ databases">
        <authorList>
            <consortium name="Lawrence Berkeley National Laboratory"/>
            <person name="Steindorff A."/>
            <person name="Hensen N."/>
            <person name="Bonometti L."/>
            <person name="Westerberg I."/>
            <person name="Brannstrom I.O."/>
            <person name="Guillou S."/>
            <person name="Cros-Aarteil S."/>
            <person name="Calhoun S."/>
            <person name="Haridas S."/>
            <person name="Kuo A."/>
            <person name="Mondo S."/>
            <person name="Pangilinan J."/>
            <person name="Riley R."/>
            <person name="Labutti K."/>
            <person name="Andreopoulos B."/>
            <person name="Lipzen A."/>
            <person name="Chen C."/>
            <person name="Yanf M."/>
            <person name="Daum C."/>
            <person name="Ng V."/>
            <person name="Clum A."/>
            <person name="Ohm R."/>
            <person name="Martin F."/>
            <person name="Silar P."/>
            <person name="Natvig D."/>
            <person name="Lalanne C."/>
            <person name="Gautier V."/>
            <person name="Ament-Velasquez S.L."/>
            <person name="Kruys A."/>
            <person name="Hutchinson M.I."/>
            <person name="Powell A.J."/>
            <person name="Barry K."/>
            <person name="Miller A.N."/>
            <person name="Grigoriev I.V."/>
            <person name="Debuchy R."/>
            <person name="Gladieux P."/>
            <person name="Thoren M.H."/>
            <person name="Johannesson H."/>
        </authorList>
    </citation>
    <scope>NUCLEOTIDE SEQUENCE</scope>
    <source>
        <strain evidence="15">CBS 141.50</strain>
    </source>
</reference>
<dbReference type="Pfam" id="PF00005">
    <property type="entry name" value="ABC_tran"/>
    <property type="match status" value="2"/>
</dbReference>
<protein>
    <submittedName>
        <fullName evidence="15">ABC transporter</fullName>
    </submittedName>
</protein>
<feature type="transmembrane region" description="Helical" evidence="12">
    <location>
        <begin position="903"/>
        <end position="928"/>
    </location>
</feature>
<dbReference type="FunFam" id="3.40.50.300:FF:001854">
    <property type="entry name" value="ABC multidrug transporter (Eurofung)"/>
    <property type="match status" value="1"/>
</dbReference>
<dbReference type="SUPFAM" id="SSF52540">
    <property type="entry name" value="P-loop containing nucleoside triphosphate hydrolases"/>
    <property type="match status" value="2"/>
</dbReference>
<dbReference type="InterPro" id="IPR003439">
    <property type="entry name" value="ABC_transporter-like_ATP-bd"/>
</dbReference>
<keyword evidence="8 12" id="KW-1133">Transmembrane helix</keyword>
<feature type="transmembrane region" description="Helical" evidence="12">
    <location>
        <begin position="495"/>
        <end position="518"/>
    </location>
</feature>
<accession>A0AAN6ZJR8</accession>
<dbReference type="InterPro" id="IPR011527">
    <property type="entry name" value="ABC1_TM_dom"/>
</dbReference>
<dbReference type="GeneID" id="87815083"/>
<reference evidence="15" key="1">
    <citation type="journal article" date="2023" name="Mol. Phylogenet. Evol.">
        <title>Genome-scale phylogeny and comparative genomics of the fungal order Sordariales.</title>
        <authorList>
            <person name="Hensen N."/>
            <person name="Bonometti L."/>
            <person name="Westerberg I."/>
            <person name="Brannstrom I.O."/>
            <person name="Guillou S."/>
            <person name="Cros-Aarteil S."/>
            <person name="Calhoun S."/>
            <person name="Haridas S."/>
            <person name="Kuo A."/>
            <person name="Mondo S."/>
            <person name="Pangilinan J."/>
            <person name="Riley R."/>
            <person name="LaButti K."/>
            <person name="Andreopoulos B."/>
            <person name="Lipzen A."/>
            <person name="Chen C."/>
            <person name="Yan M."/>
            <person name="Daum C."/>
            <person name="Ng V."/>
            <person name="Clum A."/>
            <person name="Steindorff A."/>
            <person name="Ohm R.A."/>
            <person name="Martin F."/>
            <person name="Silar P."/>
            <person name="Natvig D.O."/>
            <person name="Lalanne C."/>
            <person name="Gautier V."/>
            <person name="Ament-Velasquez S.L."/>
            <person name="Kruys A."/>
            <person name="Hutchinson M.I."/>
            <person name="Powell A.J."/>
            <person name="Barry K."/>
            <person name="Miller A.N."/>
            <person name="Grigoriev I.V."/>
            <person name="Debuchy R."/>
            <person name="Gladieux P."/>
            <person name="Hiltunen Thoren M."/>
            <person name="Johannesson H."/>
        </authorList>
    </citation>
    <scope>NUCLEOTIDE SEQUENCE</scope>
    <source>
        <strain evidence="15">CBS 141.50</strain>
    </source>
</reference>
<keyword evidence="16" id="KW-1185">Reference proteome</keyword>
<keyword evidence="4" id="KW-1003">Cell membrane</keyword>
<feature type="domain" description="ABC transporter" evidence="13">
    <location>
        <begin position="1226"/>
        <end position="1456"/>
    </location>
</feature>
<keyword evidence="10" id="KW-0325">Glycoprotein</keyword>
<evidence type="ECO:0000256" key="2">
    <source>
        <dbReference type="ARBA" id="ARBA00009726"/>
    </source>
</evidence>
<dbReference type="InterPro" id="IPR027417">
    <property type="entry name" value="P-loop_NTPase"/>
</dbReference>
<feature type="transmembrane region" description="Helical" evidence="12">
    <location>
        <begin position="105"/>
        <end position="123"/>
    </location>
</feature>
<proteinExistence type="inferred from homology"/>
<comment type="function">
    <text evidence="11">ABC-type transporter; part of the gene cluster that mediates the biosynthesis of the phomopsins, a group of hexapeptide mycotoxins which infects lupins and causes lupinosis disease in livestock.</text>
</comment>
<feature type="transmembrane region" description="Helical" evidence="12">
    <location>
        <begin position="412"/>
        <end position="437"/>
    </location>
</feature>
<dbReference type="Pfam" id="PF24357">
    <property type="entry name" value="TMD0_ABC"/>
    <property type="match status" value="1"/>
</dbReference>
<dbReference type="Proteomes" id="UP001302676">
    <property type="component" value="Unassembled WGS sequence"/>
</dbReference>
<dbReference type="EMBL" id="MU853644">
    <property type="protein sequence ID" value="KAK4139956.1"/>
    <property type="molecule type" value="Genomic_DNA"/>
</dbReference>
<feature type="transmembrane region" description="Helical" evidence="12">
    <location>
        <begin position="538"/>
        <end position="562"/>
    </location>
</feature>
<dbReference type="RefSeq" id="XP_062633327.1">
    <property type="nucleotide sequence ID" value="XM_062778470.1"/>
</dbReference>
<feature type="domain" description="ABC transmembrane type-1" evidence="14">
    <location>
        <begin position="909"/>
        <end position="1189"/>
    </location>
</feature>
<keyword evidence="5 12" id="KW-0812">Transmembrane</keyword>
<dbReference type="CDD" id="cd03244">
    <property type="entry name" value="ABCC_MRP_domain2"/>
    <property type="match status" value="1"/>
</dbReference>
<evidence type="ECO:0000259" key="13">
    <source>
        <dbReference type="PROSITE" id="PS50893"/>
    </source>
</evidence>
<dbReference type="Gene3D" id="3.40.50.300">
    <property type="entry name" value="P-loop containing nucleotide triphosphate hydrolases"/>
    <property type="match status" value="2"/>
</dbReference>
<dbReference type="PROSITE" id="PS50929">
    <property type="entry name" value="ABC_TM1F"/>
    <property type="match status" value="2"/>
</dbReference>
<feature type="transmembrane region" description="Helical" evidence="12">
    <location>
        <begin position="1046"/>
        <end position="1062"/>
    </location>
</feature>
<evidence type="ECO:0000256" key="12">
    <source>
        <dbReference type="SAM" id="Phobius"/>
    </source>
</evidence>
<feature type="transmembrane region" description="Helical" evidence="12">
    <location>
        <begin position="948"/>
        <end position="970"/>
    </location>
</feature>
<comment type="subcellular location">
    <subcellularLocation>
        <location evidence="1">Cell membrane</location>
        <topology evidence="1">Multi-pass membrane protein</topology>
    </subcellularLocation>
</comment>
<evidence type="ECO:0000313" key="16">
    <source>
        <dbReference type="Proteomes" id="UP001302676"/>
    </source>
</evidence>
<comment type="caution">
    <text evidence="15">The sequence shown here is derived from an EMBL/GenBank/DDBJ whole genome shotgun (WGS) entry which is preliminary data.</text>
</comment>
<keyword evidence="3" id="KW-0813">Transport</keyword>
<feature type="transmembrane region" description="Helical" evidence="12">
    <location>
        <begin position="135"/>
        <end position="153"/>
    </location>
</feature>
<dbReference type="PANTHER" id="PTHR24223:SF269">
    <property type="entry name" value="ABC MULTIDRUG TRANSPORTER (EUROFUNG)-RELATED"/>
    <property type="match status" value="1"/>
</dbReference>
<feature type="transmembrane region" description="Helical" evidence="12">
    <location>
        <begin position="36"/>
        <end position="56"/>
    </location>
</feature>
<dbReference type="PROSITE" id="PS50893">
    <property type="entry name" value="ABC_TRANSPORTER_2"/>
    <property type="match status" value="2"/>
</dbReference>
<keyword evidence="6" id="KW-0547">Nucleotide-binding</keyword>
<dbReference type="InterPro" id="IPR050173">
    <property type="entry name" value="ABC_transporter_C-like"/>
</dbReference>
<feature type="transmembrane region" description="Helical" evidence="12">
    <location>
        <begin position="76"/>
        <end position="93"/>
    </location>
</feature>
<dbReference type="PROSITE" id="PS00211">
    <property type="entry name" value="ABC_TRANSPORTER_1"/>
    <property type="match status" value="1"/>
</dbReference>
<evidence type="ECO:0000256" key="11">
    <source>
        <dbReference type="ARBA" id="ARBA00059074"/>
    </source>
</evidence>
<dbReference type="Gene3D" id="1.20.1560.10">
    <property type="entry name" value="ABC transporter type 1, transmembrane domain"/>
    <property type="match status" value="2"/>
</dbReference>
<feature type="domain" description="ABC transporter" evidence="13">
    <location>
        <begin position="603"/>
        <end position="829"/>
    </location>
</feature>
<dbReference type="InterPro" id="IPR017871">
    <property type="entry name" value="ABC_transporter-like_CS"/>
</dbReference>
<sequence length="1471" mass="162693">MEHSSHGACIRIDDTFGPHAGPCRGGFDFTLLFEEVILTLLPAGIILLALPFRLWYLAQRVKKVQGNSRSLTAIKLLSWAALGALQLAALILWATPSAARTQTTLTAAALALVATLGLALLSYAEHTRIVRPSSIVNTFLFATLLFDIVHVRTLWLRAATHVEDIISYLATAAAAVRAALVVLEALEKRRSLRPEYQAYPPEATTSIYNRTFFWWLNPLFLQGFRREIDVDDLFVLDKHLKASYGYQRFYTTWTSIVNKSPYSLLGASYGILKWPVLQTIPPRACLTALSFCQPFLINHAIALSEQPVNDDTTQRGYGLVGAYIFVYVGIAITMGQYQHRTYRTIAMLRAGLISIIYRKTGSLSLKDIDPAASMTLMSADIERIVQGFQTMHEIWGNAIEVGVAIYLLERQLGVACVVPVAVSITSLLGSIFAMNFIMSRQAMWLEAIEKRISATSAMLSSMKGVKMCGLKDTLLTNLQQLRVDEMRISKKFRRLLIWNMIFAYLTQVFAPVLTFTVFSVRARDTGDTTLDTARVFTALSLFALLSEPLASLVMALAAYLGAVGSIVRIQQFLESKEKTETPKPEDFGEKPMIDNSAAEAVVVQGGNFGWDSEKEPLLKDVNLSIPWRKFTMIVGPVGCGKSTLLQSLLGEVPALSGSVCLGTTSIAYCSQDPWHMNGTIREAIIGCEEPDELWYAHVVHACSLRRDFRELPLGDSTRIGSGGVALSGGQSQRIALARAVYARRKIVILDDVLGGLDNTTENHVFHNLLGDKGLLREMNSTVLIVSSSVKRLPYTDHIVCISANGEIDSQGTFAELNSAGGYVSSFCLPQANWVYVPESDDQTMQLDLLKTPEKAVTIIQQVKEGESTESLASSDTACPVEGEDGMSRRTGDVQVYFYYIKTVGWWATLLFVLSITAFVFCMSFPTIWVQWWAAYNEDNPNGELGYWIGIYAMLGGVALVCLFISCWSLIMTMVPLSGEKFHLELLKTVLSAPMSFFVKTDSGVTLNRFSQDLQLIDMELPVAALNTFATFILCLAQMALIGYGSVYAAISFPIVLISLYLIQKVYLRTSRQLRLMDLETKAPLYSLFEESLSGIATIRAFGWQDKLNDRNHQLLDRSQRPFYLLFAVQRWLTMVLDLVVAAIAVLLMVLVVQLRGTMAAGGVGLALLNVIQFSQNIKLLVTFWTTLETHIGSVARIKSFTQTSVPEDQPEETQQPPPGWPSAGAIEFDNLSAAYNRDNMVLKQVNLSIKAGEKIGVCGRTGSGKTSLIMTLFRLVDMKGGAIRVDGIDVSQLPRQEVRSKIVAVPQHPFLLKGSVRLNADPMGQVGDDHILSALQSVQLLTTVEKNGGLDADVDDLNLSIGQKQLFCLARAMLRPSSILILDEATSSIDAKTEEVMQRLIRRKFANHTIIAVAHRIETIMDFDKVAVLDAGRLVEFDNPYRLLETTGSAFGKLYSAALQEEEEDLDKKRR</sequence>
<evidence type="ECO:0000256" key="6">
    <source>
        <dbReference type="ARBA" id="ARBA00022741"/>
    </source>
</evidence>
<dbReference type="FunFam" id="1.20.1560.10:FF:000066">
    <property type="entry name" value="ABC multidrug transporter (Eurofung)"/>
    <property type="match status" value="1"/>
</dbReference>
<evidence type="ECO:0000256" key="4">
    <source>
        <dbReference type="ARBA" id="ARBA00022475"/>
    </source>
</evidence>
<dbReference type="CDD" id="cd03250">
    <property type="entry name" value="ABCC_MRP_domain1"/>
    <property type="match status" value="1"/>
</dbReference>
<evidence type="ECO:0000313" key="15">
    <source>
        <dbReference type="EMBL" id="KAK4139956.1"/>
    </source>
</evidence>
<dbReference type="SMART" id="SM00382">
    <property type="entry name" value="AAA"/>
    <property type="match status" value="2"/>
</dbReference>
<evidence type="ECO:0000256" key="10">
    <source>
        <dbReference type="ARBA" id="ARBA00023180"/>
    </source>
</evidence>
<dbReference type="GO" id="GO:0016887">
    <property type="term" value="F:ATP hydrolysis activity"/>
    <property type="evidence" value="ECO:0007669"/>
    <property type="project" value="InterPro"/>
</dbReference>
<feature type="transmembrane region" description="Helical" evidence="12">
    <location>
        <begin position="1020"/>
        <end position="1040"/>
    </location>
</feature>
<keyword evidence="7" id="KW-0067">ATP-binding</keyword>
<feature type="transmembrane region" description="Helical" evidence="12">
    <location>
        <begin position="165"/>
        <end position="186"/>
    </location>
</feature>
<dbReference type="GO" id="GO:0005886">
    <property type="term" value="C:plasma membrane"/>
    <property type="evidence" value="ECO:0007669"/>
    <property type="project" value="UniProtKB-SubCell"/>
</dbReference>
<feature type="transmembrane region" description="Helical" evidence="12">
    <location>
        <begin position="316"/>
        <end position="337"/>
    </location>
</feature>
<evidence type="ECO:0000256" key="7">
    <source>
        <dbReference type="ARBA" id="ARBA00022840"/>
    </source>
</evidence>
<comment type="similarity">
    <text evidence="2">Belongs to the ABC transporter superfamily. ABCC family. Conjugate transporter (TC 3.A.1.208) subfamily.</text>
</comment>
<evidence type="ECO:0000256" key="9">
    <source>
        <dbReference type="ARBA" id="ARBA00023136"/>
    </source>
</evidence>
<evidence type="ECO:0000256" key="3">
    <source>
        <dbReference type="ARBA" id="ARBA00022448"/>
    </source>
</evidence>
<dbReference type="InterPro" id="IPR056227">
    <property type="entry name" value="TMD0_ABC"/>
</dbReference>
<feature type="transmembrane region" description="Helical" evidence="12">
    <location>
        <begin position="1122"/>
        <end position="1152"/>
    </location>
</feature>
<dbReference type="Pfam" id="PF00664">
    <property type="entry name" value="ABC_membrane"/>
    <property type="match status" value="2"/>
</dbReference>
<dbReference type="InterPro" id="IPR044746">
    <property type="entry name" value="ABCC_6TM_D1"/>
</dbReference>
<evidence type="ECO:0000259" key="14">
    <source>
        <dbReference type="PROSITE" id="PS50929"/>
    </source>
</evidence>
<dbReference type="PANTHER" id="PTHR24223">
    <property type="entry name" value="ATP-BINDING CASSETTE SUB-FAMILY C"/>
    <property type="match status" value="1"/>
</dbReference>
<dbReference type="InterPro" id="IPR003593">
    <property type="entry name" value="AAA+_ATPase"/>
</dbReference>
<dbReference type="FunFam" id="3.40.50.300:FF:000838">
    <property type="entry name" value="ABC multidrug transporter (Eurofung)"/>
    <property type="match status" value="1"/>
</dbReference>
<evidence type="ECO:0000256" key="1">
    <source>
        <dbReference type="ARBA" id="ARBA00004651"/>
    </source>
</evidence>
<feature type="domain" description="ABC transmembrane type-1" evidence="14">
    <location>
        <begin position="284"/>
        <end position="561"/>
    </location>
</feature>
<dbReference type="GO" id="GO:0005524">
    <property type="term" value="F:ATP binding"/>
    <property type="evidence" value="ECO:0007669"/>
    <property type="project" value="UniProtKB-KW"/>
</dbReference>
<evidence type="ECO:0000256" key="8">
    <source>
        <dbReference type="ARBA" id="ARBA00022989"/>
    </source>
</evidence>
<name>A0AAN6ZJR8_9PEZI</name>